<evidence type="ECO:0000259" key="7">
    <source>
        <dbReference type="PROSITE" id="PS50157"/>
    </source>
</evidence>
<feature type="domain" description="C2H2-type" evidence="7">
    <location>
        <begin position="89"/>
        <end position="118"/>
    </location>
</feature>
<dbReference type="GO" id="GO:0005634">
    <property type="term" value="C:nucleus"/>
    <property type="evidence" value="ECO:0007669"/>
    <property type="project" value="TreeGrafter"/>
</dbReference>
<evidence type="ECO:0000313" key="9">
    <source>
        <dbReference type="Proteomes" id="UP000053890"/>
    </source>
</evidence>
<feature type="compositionally biased region" description="Acidic residues" evidence="6">
    <location>
        <begin position="50"/>
        <end position="81"/>
    </location>
</feature>
<dbReference type="Proteomes" id="UP000053890">
    <property type="component" value="Unassembled WGS sequence"/>
</dbReference>
<name>A0A194S0Y0_RHOGW</name>
<sequence length="557" mass="61489">MASAVASTSTALVSSSSSSSSPARPRTRTLRLKASDDDSDYRPALHHDTADDDSAASDDDDDDDDPSVQLDSDDLGTDDGDSNPRKRRYKCAWPSCGRSYVRPVRLEEHERSHTGERPFACPDCDATFARDSHLKAHVRTHAPESDKPFACSEDGCDKRFWTAQHLKGHVDGVHLGRTDAAKTYDCSHCGRVFRKHRLLNEHLTVAHGVPAVKPLACPHPDCGKTFQQKHHLKSHEKTHDRASQLSPSLPLLLSQPFAERQFGVWSALQKHTKAAHPPRCHYPQCAGKTFTTTFGLRTHLKLHAADEEAGVEGLPEGRQRRSRKRTSARGGRRRRRDKGKGKERSEADERGLDGGSGSEGGSEWEDRQEAERDERMREDFRHGGKKKRKVLEEAHGFPPIPASTASPASTFYRDLVSGDHYAHAANPSASAGQPQRKSAPASRATSVGGGKADDRPRPGLLNVPRQFACPFPAILALPFDSVKGGKPSRSEAAAAAAAVEVDDEDEAEGTCRFWFKRVYDVERHLRSQHGIEMVGGRDTLDTWFEAQREAHEAPDER</sequence>
<protein>
    <recommendedName>
        <fullName evidence="7">C2H2-type domain-containing protein</fullName>
    </recommendedName>
</protein>
<feature type="compositionally biased region" description="Basic and acidic residues" evidence="6">
    <location>
        <begin position="33"/>
        <end position="49"/>
    </location>
</feature>
<dbReference type="SUPFAM" id="SSF57667">
    <property type="entry name" value="beta-beta-alpha zinc fingers"/>
    <property type="match status" value="3"/>
</dbReference>
<feature type="compositionally biased region" description="Low complexity" evidence="6">
    <location>
        <begin position="1"/>
        <end position="24"/>
    </location>
</feature>
<dbReference type="OrthoDB" id="427030at2759"/>
<dbReference type="FunFam" id="3.30.160.60:FF:002343">
    <property type="entry name" value="Zinc finger protein 33A"/>
    <property type="match status" value="1"/>
</dbReference>
<feature type="compositionally biased region" description="Basic and acidic residues" evidence="6">
    <location>
        <begin position="364"/>
        <end position="382"/>
    </location>
</feature>
<feature type="domain" description="C2H2-type" evidence="7">
    <location>
        <begin position="184"/>
        <end position="207"/>
    </location>
</feature>
<evidence type="ECO:0000256" key="4">
    <source>
        <dbReference type="ARBA" id="ARBA00022833"/>
    </source>
</evidence>
<keyword evidence="1" id="KW-0479">Metal-binding</keyword>
<dbReference type="Gene3D" id="3.30.160.60">
    <property type="entry name" value="Classic Zinc Finger"/>
    <property type="match status" value="4"/>
</dbReference>
<reference evidence="8 9" key="1">
    <citation type="journal article" date="2015" name="Front. Microbiol.">
        <title>Genome sequence of the plant growth promoting endophytic yeast Rhodotorula graminis WP1.</title>
        <authorList>
            <person name="Firrincieli A."/>
            <person name="Otillar R."/>
            <person name="Salamov A."/>
            <person name="Schmutz J."/>
            <person name="Khan Z."/>
            <person name="Redman R.S."/>
            <person name="Fleck N.D."/>
            <person name="Lindquist E."/>
            <person name="Grigoriev I.V."/>
            <person name="Doty S.L."/>
        </authorList>
    </citation>
    <scope>NUCLEOTIDE SEQUENCE [LARGE SCALE GENOMIC DNA]</scope>
    <source>
        <strain evidence="8 9">WP1</strain>
    </source>
</reference>
<feature type="region of interest" description="Disordered" evidence="6">
    <location>
        <begin position="307"/>
        <end position="407"/>
    </location>
</feature>
<dbReference type="InterPro" id="IPR013087">
    <property type="entry name" value="Znf_C2H2_type"/>
</dbReference>
<dbReference type="OMA" id="ARPCFNE"/>
<proteinExistence type="predicted"/>
<dbReference type="GeneID" id="28977601"/>
<feature type="compositionally biased region" description="Polar residues" evidence="6">
    <location>
        <begin position="427"/>
        <end position="436"/>
    </location>
</feature>
<dbReference type="InterPro" id="IPR036236">
    <property type="entry name" value="Znf_C2H2_sf"/>
</dbReference>
<keyword evidence="3 5" id="KW-0863">Zinc-finger</keyword>
<feature type="region of interest" description="Disordered" evidence="6">
    <location>
        <begin position="1"/>
        <end position="85"/>
    </location>
</feature>
<dbReference type="STRING" id="578459.A0A194S0Y0"/>
<keyword evidence="9" id="KW-1185">Reference proteome</keyword>
<dbReference type="SMART" id="SM00355">
    <property type="entry name" value="ZnF_C2H2"/>
    <property type="match status" value="7"/>
</dbReference>
<feature type="domain" description="C2H2-type" evidence="7">
    <location>
        <begin position="215"/>
        <end position="244"/>
    </location>
</feature>
<dbReference type="Pfam" id="PF00096">
    <property type="entry name" value="zf-C2H2"/>
    <property type="match status" value="3"/>
</dbReference>
<evidence type="ECO:0000256" key="6">
    <source>
        <dbReference type="SAM" id="MobiDB-lite"/>
    </source>
</evidence>
<dbReference type="PANTHER" id="PTHR24408:SF58">
    <property type="entry name" value="TRANSCRIPTION FACTOR (TFIIIA), PUTATIVE (AFU_ORTHOLOGUE AFUA_1G05150)-RELATED"/>
    <property type="match status" value="1"/>
</dbReference>
<dbReference type="PANTHER" id="PTHR24408">
    <property type="entry name" value="ZINC FINGER PROTEIN"/>
    <property type="match status" value="1"/>
</dbReference>
<dbReference type="EMBL" id="KQ474080">
    <property type="protein sequence ID" value="KPV74262.1"/>
    <property type="molecule type" value="Genomic_DNA"/>
</dbReference>
<feature type="compositionally biased region" description="Basic residues" evidence="6">
    <location>
        <begin position="320"/>
        <end position="339"/>
    </location>
</feature>
<dbReference type="RefSeq" id="XP_018270311.1">
    <property type="nucleotide sequence ID" value="XM_018417153.1"/>
</dbReference>
<evidence type="ECO:0000256" key="1">
    <source>
        <dbReference type="ARBA" id="ARBA00022723"/>
    </source>
</evidence>
<dbReference type="PROSITE" id="PS00028">
    <property type="entry name" value="ZINC_FINGER_C2H2_1"/>
    <property type="match status" value="5"/>
</dbReference>
<evidence type="ECO:0000256" key="2">
    <source>
        <dbReference type="ARBA" id="ARBA00022737"/>
    </source>
</evidence>
<dbReference type="GO" id="GO:0008270">
    <property type="term" value="F:zinc ion binding"/>
    <property type="evidence" value="ECO:0007669"/>
    <property type="project" value="UniProtKB-KW"/>
</dbReference>
<feature type="compositionally biased region" description="Basic and acidic residues" evidence="6">
    <location>
        <begin position="340"/>
        <end position="352"/>
    </location>
</feature>
<dbReference type="GO" id="GO:0043565">
    <property type="term" value="F:sequence-specific DNA binding"/>
    <property type="evidence" value="ECO:0007669"/>
    <property type="project" value="TreeGrafter"/>
</dbReference>
<keyword evidence="2" id="KW-0677">Repeat</keyword>
<organism evidence="8 9">
    <name type="scientific">Rhodotorula graminis (strain WP1)</name>
    <dbReference type="NCBI Taxonomy" id="578459"/>
    <lineage>
        <taxon>Eukaryota</taxon>
        <taxon>Fungi</taxon>
        <taxon>Dikarya</taxon>
        <taxon>Basidiomycota</taxon>
        <taxon>Pucciniomycotina</taxon>
        <taxon>Microbotryomycetes</taxon>
        <taxon>Sporidiobolales</taxon>
        <taxon>Sporidiobolaceae</taxon>
        <taxon>Rhodotorula</taxon>
    </lineage>
</organism>
<dbReference type="GO" id="GO:0000981">
    <property type="term" value="F:DNA-binding transcription factor activity, RNA polymerase II-specific"/>
    <property type="evidence" value="ECO:0007669"/>
    <property type="project" value="TreeGrafter"/>
</dbReference>
<keyword evidence="4" id="KW-0862">Zinc</keyword>
<feature type="domain" description="C2H2-type" evidence="7">
    <location>
        <begin position="119"/>
        <end position="146"/>
    </location>
</feature>
<evidence type="ECO:0000313" key="8">
    <source>
        <dbReference type="EMBL" id="KPV74262.1"/>
    </source>
</evidence>
<feature type="domain" description="C2H2-type" evidence="7">
    <location>
        <begin position="149"/>
        <end position="179"/>
    </location>
</feature>
<dbReference type="AlphaFoldDB" id="A0A194S0Y0"/>
<dbReference type="PROSITE" id="PS50157">
    <property type="entry name" value="ZINC_FINGER_C2H2_2"/>
    <property type="match status" value="5"/>
</dbReference>
<feature type="region of interest" description="Disordered" evidence="6">
    <location>
        <begin position="423"/>
        <end position="463"/>
    </location>
</feature>
<accession>A0A194S0Y0</accession>
<evidence type="ECO:0000256" key="3">
    <source>
        <dbReference type="ARBA" id="ARBA00022771"/>
    </source>
</evidence>
<gene>
    <name evidence="8" type="ORF">RHOBADRAFT_54107</name>
</gene>
<evidence type="ECO:0000256" key="5">
    <source>
        <dbReference type="PROSITE-ProRule" id="PRU00042"/>
    </source>
</evidence>